<dbReference type="GO" id="GO:0008276">
    <property type="term" value="F:protein methyltransferase activity"/>
    <property type="evidence" value="ECO:0007669"/>
    <property type="project" value="TreeGrafter"/>
</dbReference>
<dbReference type="PANTHER" id="PTHR45875:SF1">
    <property type="entry name" value="METHYLTRANSFERASE N6AMT1"/>
    <property type="match status" value="1"/>
</dbReference>
<protein>
    <submittedName>
        <fullName evidence="6">HBR078Wp</fullName>
    </submittedName>
</protein>
<evidence type="ECO:0000313" key="7">
    <source>
        <dbReference type="Proteomes" id="UP000243052"/>
    </source>
</evidence>
<dbReference type="InterPro" id="IPR002052">
    <property type="entry name" value="DNA_methylase_N6_adenine_CS"/>
</dbReference>
<dbReference type="InterPro" id="IPR007848">
    <property type="entry name" value="Small_mtfrase_dom"/>
</dbReference>
<evidence type="ECO:0000256" key="3">
    <source>
        <dbReference type="ARBA" id="ARBA00022679"/>
    </source>
</evidence>
<dbReference type="InterPro" id="IPR052190">
    <property type="entry name" value="Euk-Arch_PrmC-MTase"/>
</dbReference>
<dbReference type="GO" id="GO:0032259">
    <property type="term" value="P:methylation"/>
    <property type="evidence" value="ECO:0007669"/>
    <property type="project" value="UniProtKB-KW"/>
</dbReference>
<dbReference type="OrthoDB" id="406152at2759"/>
<dbReference type="InterPro" id="IPR029063">
    <property type="entry name" value="SAM-dependent_MTases_sf"/>
</dbReference>
<dbReference type="GO" id="GO:0008757">
    <property type="term" value="F:S-adenosylmethionine-dependent methyltransferase activity"/>
    <property type="evidence" value="ECO:0007669"/>
    <property type="project" value="TreeGrafter"/>
</dbReference>
<dbReference type="GO" id="GO:0003676">
    <property type="term" value="F:nucleic acid binding"/>
    <property type="evidence" value="ECO:0007669"/>
    <property type="project" value="InterPro"/>
</dbReference>
<evidence type="ECO:0000256" key="2">
    <source>
        <dbReference type="ARBA" id="ARBA00022603"/>
    </source>
</evidence>
<feature type="domain" description="Methyltransferase small" evidence="5">
    <location>
        <begin position="46"/>
        <end position="125"/>
    </location>
</feature>
<dbReference type="Pfam" id="PF05175">
    <property type="entry name" value="MTS"/>
    <property type="match status" value="1"/>
</dbReference>
<comment type="similarity">
    <text evidence="1">Belongs to the eukaryotic/archaeal PrmC-related family.</text>
</comment>
<dbReference type="Proteomes" id="UP000243052">
    <property type="component" value="Chromosome ii"/>
</dbReference>
<sequence length="220" mass="24949">MLPTPYVKCDYDKIYEPSEDSFLFLDSLEKEQIWLSVKFKYSLTLVCEVGCGSGILTTFMMRNLIPNSCSLYMPTDVNPWAIQAMSTVSVQNHCENMYMTPVRMDLTAGLLDKCIDILVFNPPYVPADAVPSMPEGTDPQDKWLDLALEGGPEGMDVTNRLLGRLDRILSGNGVAYILFCARNKPEHVAELMRRKGWKVDLVEGRKAGWEVLSVYKFYRL</sequence>
<dbReference type="STRING" id="45286.A0A120K132"/>
<keyword evidence="2" id="KW-0489">Methyltransferase</keyword>
<dbReference type="SUPFAM" id="SSF53335">
    <property type="entry name" value="S-adenosyl-L-methionine-dependent methyltransferases"/>
    <property type="match status" value="1"/>
</dbReference>
<gene>
    <name evidence="6" type="ORF">AW171_hschr2510</name>
</gene>
<keyword evidence="3" id="KW-0808">Transferase</keyword>
<organism evidence="6 7">
    <name type="scientific">Eremothecium sinecaudum</name>
    <dbReference type="NCBI Taxonomy" id="45286"/>
    <lineage>
        <taxon>Eukaryota</taxon>
        <taxon>Fungi</taxon>
        <taxon>Dikarya</taxon>
        <taxon>Ascomycota</taxon>
        <taxon>Saccharomycotina</taxon>
        <taxon>Saccharomycetes</taxon>
        <taxon>Saccharomycetales</taxon>
        <taxon>Saccharomycetaceae</taxon>
        <taxon>Eremothecium</taxon>
    </lineage>
</organism>
<dbReference type="GeneID" id="28722179"/>
<dbReference type="RefSeq" id="XP_017985975.1">
    <property type="nucleotide sequence ID" value="XM_018130486.1"/>
</dbReference>
<proteinExistence type="inferred from homology"/>
<dbReference type="AlphaFoldDB" id="A0A120K132"/>
<dbReference type="Gene3D" id="3.40.50.150">
    <property type="entry name" value="Vaccinia Virus protein VP39"/>
    <property type="match status" value="1"/>
</dbReference>
<dbReference type="EMBL" id="CP014242">
    <property type="protein sequence ID" value="AMD18979.1"/>
    <property type="molecule type" value="Genomic_DNA"/>
</dbReference>
<dbReference type="PROSITE" id="PS00092">
    <property type="entry name" value="N6_MTASE"/>
    <property type="match status" value="1"/>
</dbReference>
<dbReference type="PANTHER" id="PTHR45875">
    <property type="entry name" value="METHYLTRANSFERASE N6AMT1"/>
    <property type="match status" value="1"/>
</dbReference>
<keyword evidence="7" id="KW-1185">Reference proteome</keyword>
<name>A0A120K132_9SACH</name>
<dbReference type="GO" id="GO:0035657">
    <property type="term" value="C:eRF1 methyltransferase complex"/>
    <property type="evidence" value="ECO:0007669"/>
    <property type="project" value="TreeGrafter"/>
</dbReference>
<keyword evidence="4" id="KW-0949">S-adenosyl-L-methionine</keyword>
<evidence type="ECO:0000256" key="4">
    <source>
        <dbReference type="ARBA" id="ARBA00022691"/>
    </source>
</evidence>
<evidence type="ECO:0000313" key="6">
    <source>
        <dbReference type="EMBL" id="AMD18979.1"/>
    </source>
</evidence>
<evidence type="ECO:0000256" key="1">
    <source>
        <dbReference type="ARBA" id="ARBA00006149"/>
    </source>
</evidence>
<reference evidence="6 7" key="1">
    <citation type="submission" date="2016-01" db="EMBL/GenBank/DDBJ databases">
        <title>Genome sequence of the yeast Holleya sinecauda.</title>
        <authorList>
            <person name="Dietrich F.S."/>
        </authorList>
    </citation>
    <scope>NUCLEOTIDE SEQUENCE [LARGE SCALE GENOMIC DNA]</scope>
    <source>
        <strain evidence="6 7">ATCC 58844</strain>
    </source>
</reference>
<evidence type="ECO:0000259" key="5">
    <source>
        <dbReference type="Pfam" id="PF05175"/>
    </source>
</evidence>
<accession>A0A120K132</accession>